<dbReference type="RefSeq" id="WP_101537084.1">
    <property type="nucleotide sequence ID" value="NZ_MXAV01000011.1"/>
</dbReference>
<dbReference type="InterPro" id="IPR037066">
    <property type="entry name" value="Plug_dom_sf"/>
</dbReference>
<keyword evidence="1" id="KW-0472">Membrane</keyword>
<evidence type="ECO:0000313" key="5">
    <source>
        <dbReference type="Proteomes" id="UP000234329"/>
    </source>
</evidence>
<comment type="similarity">
    <text evidence="1">Belongs to the TonB-dependent receptor family.</text>
</comment>
<comment type="caution">
    <text evidence="4">The sequence shown here is derived from an EMBL/GenBank/DDBJ whole genome shotgun (WGS) entry which is preliminary data.</text>
</comment>
<name>A0A2I1DNX0_9PROT</name>
<keyword evidence="1" id="KW-0812">Transmembrane</keyword>
<evidence type="ECO:0000313" key="4">
    <source>
        <dbReference type="EMBL" id="PKY11559.1"/>
    </source>
</evidence>
<dbReference type="InterPro" id="IPR039426">
    <property type="entry name" value="TonB-dep_rcpt-like"/>
</dbReference>
<dbReference type="Gene3D" id="2.170.130.10">
    <property type="entry name" value="TonB-dependent receptor, plug domain"/>
    <property type="match status" value="1"/>
</dbReference>
<dbReference type="GO" id="GO:0009279">
    <property type="term" value="C:cell outer membrane"/>
    <property type="evidence" value="ECO:0007669"/>
    <property type="project" value="UniProtKB-SubCell"/>
</dbReference>
<evidence type="ECO:0000256" key="1">
    <source>
        <dbReference type="PROSITE-ProRule" id="PRU01360"/>
    </source>
</evidence>
<dbReference type="InterPro" id="IPR012910">
    <property type="entry name" value="Plug_dom"/>
</dbReference>
<keyword evidence="1" id="KW-1134">Transmembrane beta strand</keyword>
<dbReference type="SUPFAM" id="SSF56935">
    <property type="entry name" value="Porins"/>
    <property type="match status" value="1"/>
</dbReference>
<dbReference type="Pfam" id="PF07715">
    <property type="entry name" value="Plug"/>
    <property type="match status" value="1"/>
</dbReference>
<evidence type="ECO:0000259" key="3">
    <source>
        <dbReference type="Pfam" id="PF07715"/>
    </source>
</evidence>
<feature type="signal peptide" evidence="2">
    <location>
        <begin position="1"/>
        <end position="28"/>
    </location>
</feature>
<feature type="chain" id="PRO_5014158655" description="TonB-dependent receptor plug domain-containing protein" evidence="2">
    <location>
        <begin position="29"/>
        <end position="275"/>
    </location>
</feature>
<evidence type="ECO:0000256" key="2">
    <source>
        <dbReference type="SAM" id="SignalP"/>
    </source>
</evidence>
<protein>
    <recommendedName>
        <fullName evidence="3">TonB-dependent receptor plug domain-containing protein</fullName>
    </recommendedName>
</protein>
<feature type="domain" description="TonB-dependent receptor plug" evidence="3">
    <location>
        <begin position="83"/>
        <end position="188"/>
    </location>
</feature>
<keyword evidence="1" id="KW-0813">Transport</keyword>
<gene>
    <name evidence="4" type="ORF">B1757_03915</name>
</gene>
<dbReference type="OrthoDB" id="9760494at2"/>
<reference evidence="4 5" key="1">
    <citation type="submission" date="2017-03" db="EMBL/GenBank/DDBJ databases">
        <title>Draft genime sequence of the acidophilic sulfur-oxidizing bacterium Acidithiobacillus sp. SH, isolated from seawater.</title>
        <authorList>
            <person name="Sharmin S."/>
            <person name="Tokuhisa M."/>
            <person name="Kanao T."/>
            <person name="Kamimura K."/>
        </authorList>
    </citation>
    <scope>NUCLEOTIDE SEQUENCE [LARGE SCALE GENOMIC DNA]</scope>
    <source>
        <strain evidence="4 5">SH</strain>
    </source>
</reference>
<dbReference type="AlphaFoldDB" id="A0A2I1DNX0"/>
<dbReference type="InParanoid" id="A0A2I1DNX0"/>
<keyword evidence="2" id="KW-0732">Signal</keyword>
<accession>A0A2I1DNX0</accession>
<sequence>MDTSCKTRWRLLVVAISAALTHSAGAWAQDHQVDYSDAPMHKHSHHHHDHKHAVNVGEVNKNSEYQETVIPTVPSQKKIFHSAYSEKLITKGQIAALGPMANSAEILSVAPGVHVVGSYGNTGATKMQININGIKQGWGHLKGDVSGHSIMVTFDGIPMNDPATGLWQSPQVNQPSLLSGVSVVYGPGNPAQRWYNNLGGAINFLPLQPTRKAGAEIGMGERSKMKCNTSGRRQTEVRDGQKIQAIDARSAKPDTAWIESGAEYSWHCQAVGPKP</sequence>
<dbReference type="PROSITE" id="PS52016">
    <property type="entry name" value="TONB_DEPENDENT_REC_3"/>
    <property type="match status" value="1"/>
</dbReference>
<proteinExistence type="inferred from homology"/>
<organism evidence="4 5">
    <name type="scientific">Acidithiobacillus marinus</name>
    <dbReference type="NCBI Taxonomy" id="187490"/>
    <lineage>
        <taxon>Bacteria</taxon>
        <taxon>Pseudomonadati</taxon>
        <taxon>Pseudomonadota</taxon>
        <taxon>Acidithiobacillia</taxon>
        <taxon>Acidithiobacillales</taxon>
        <taxon>Acidithiobacillaceae</taxon>
        <taxon>Acidithiobacillus</taxon>
    </lineage>
</organism>
<dbReference type="Proteomes" id="UP000234329">
    <property type="component" value="Unassembled WGS sequence"/>
</dbReference>
<keyword evidence="1" id="KW-0998">Cell outer membrane</keyword>
<comment type="subcellular location">
    <subcellularLocation>
        <location evidence="1">Cell outer membrane</location>
        <topology evidence="1">Multi-pass membrane protein</topology>
    </subcellularLocation>
</comment>
<dbReference type="EMBL" id="MXAV01000011">
    <property type="protein sequence ID" value="PKY11559.1"/>
    <property type="molecule type" value="Genomic_DNA"/>
</dbReference>
<keyword evidence="5" id="KW-1185">Reference proteome</keyword>